<dbReference type="InterPro" id="IPR006056">
    <property type="entry name" value="RidA"/>
</dbReference>
<evidence type="ECO:0000313" key="3">
    <source>
        <dbReference type="Proteomes" id="UP001284771"/>
    </source>
</evidence>
<name>A0ABU4J7V0_9BACI</name>
<comment type="similarity">
    <text evidence="1">Belongs to the RutC family.</text>
</comment>
<accession>A0ABU4J7V0</accession>
<gene>
    <name evidence="2" type="ORF">RIB56_13010</name>
</gene>
<dbReference type="GO" id="GO:0016787">
    <property type="term" value="F:hydrolase activity"/>
    <property type="evidence" value="ECO:0007669"/>
    <property type="project" value="UniProtKB-KW"/>
</dbReference>
<dbReference type="RefSeq" id="WP_217599781.1">
    <property type="nucleotide sequence ID" value="NZ_JAWUZT010000037.1"/>
</dbReference>
<dbReference type="NCBIfam" id="TIGR00004">
    <property type="entry name" value="Rid family detoxifying hydrolase"/>
    <property type="match status" value="1"/>
</dbReference>
<dbReference type="PANTHER" id="PTHR11803:SF39">
    <property type="entry name" value="2-IMINOBUTANOATE_2-IMINOPROPANOATE DEAMINASE"/>
    <property type="match status" value="1"/>
</dbReference>
<evidence type="ECO:0000256" key="1">
    <source>
        <dbReference type="ARBA" id="ARBA00010552"/>
    </source>
</evidence>
<reference evidence="3" key="1">
    <citation type="submission" date="2023-07" db="EMBL/GenBank/DDBJ databases">
        <title>Draft genomic sequences of Priestia flexa CCM isolated from the soil of an abandoned mine contaminated by free cyanide in the high Andean zone of Tacna, Peru.</title>
        <authorList>
            <person name="Caceda Quiroz C.J."/>
            <person name="Maraza Chooque G.J."/>
            <person name="Fora Quispe G.L."/>
            <person name="Carpio Mamani M."/>
        </authorList>
    </citation>
    <scope>NUCLEOTIDE SEQUENCE [LARGE SCALE GENOMIC DNA]</scope>
    <source>
        <strain evidence="3">CCM</strain>
    </source>
</reference>
<organism evidence="2 3">
    <name type="scientific">Priestia flexa</name>
    <dbReference type="NCBI Taxonomy" id="86664"/>
    <lineage>
        <taxon>Bacteria</taxon>
        <taxon>Bacillati</taxon>
        <taxon>Bacillota</taxon>
        <taxon>Bacilli</taxon>
        <taxon>Bacillales</taxon>
        <taxon>Bacillaceae</taxon>
        <taxon>Priestia</taxon>
    </lineage>
</organism>
<proteinExistence type="inferred from homology"/>
<evidence type="ECO:0000313" key="2">
    <source>
        <dbReference type="EMBL" id="MDW8517050.1"/>
    </source>
</evidence>
<keyword evidence="3" id="KW-1185">Reference proteome</keyword>
<dbReference type="Pfam" id="PF01042">
    <property type="entry name" value="Ribonuc_L-PSP"/>
    <property type="match status" value="1"/>
</dbReference>
<sequence length="125" mass="13647">MTRKCFNAEGAVAVGPYSHAVEAGDLIFLSGQTPIDSQTQKLLKGDIVDQTEQCFKNLFNVLQASGLTPDNVKKVNVFLTNMDDFAKMNEVYASQFSAPYPARTTIGVASLPMGARIEIEMIAKR</sequence>
<comment type="caution">
    <text evidence="2">The sequence shown here is derived from an EMBL/GenBank/DDBJ whole genome shotgun (WGS) entry which is preliminary data.</text>
</comment>
<dbReference type="Proteomes" id="UP001284771">
    <property type="component" value="Unassembled WGS sequence"/>
</dbReference>
<keyword evidence="2" id="KW-0378">Hydrolase</keyword>
<dbReference type="CDD" id="cd00448">
    <property type="entry name" value="YjgF_YER057c_UK114_family"/>
    <property type="match status" value="1"/>
</dbReference>
<protein>
    <submittedName>
        <fullName evidence="2">Rid family detoxifying hydrolase</fullName>
    </submittedName>
</protein>
<dbReference type="InterPro" id="IPR006175">
    <property type="entry name" value="YjgF/YER057c/UK114"/>
</dbReference>
<dbReference type="PANTHER" id="PTHR11803">
    <property type="entry name" value="2-IMINOBUTANOATE/2-IMINOPROPANOATE DEAMINASE RIDA"/>
    <property type="match status" value="1"/>
</dbReference>
<dbReference type="EMBL" id="JAWUZT010000037">
    <property type="protein sequence ID" value="MDW8517050.1"/>
    <property type="molecule type" value="Genomic_DNA"/>
</dbReference>